<evidence type="ECO:0000313" key="3">
    <source>
        <dbReference type="EMBL" id="NGY03306.1"/>
    </source>
</evidence>
<dbReference type="AlphaFoldDB" id="A0A6M2BKP1"/>
<dbReference type="Pfam" id="PF13193">
    <property type="entry name" value="AMP-binding_C"/>
    <property type="match status" value="1"/>
</dbReference>
<dbReference type="Gene3D" id="3.40.50.12780">
    <property type="entry name" value="N-terminal domain of ligase-like"/>
    <property type="match status" value="1"/>
</dbReference>
<dbReference type="Proteomes" id="UP000472676">
    <property type="component" value="Unassembled WGS sequence"/>
</dbReference>
<sequence>MNLTQALHRARRHYPSRLATVFGSRRHDFDTFADRVARMAGALCQLGMKPGERVGILALNSDRFLELYFAVWWGGGAVNPVNIRWSAREIAYSLDDCDTHILVVDDAFAAIVGELCERSRSLRTLIHAGDGAAPSGMFDYEQLIADHTPVSDAMRANSDLAGVFYTGGTTGFPKGVMLSHANLVSNALNGLAERVVEEDDVALHVAPMFHLADGFFGIMLFLRGCTQVILPAFQPETVLQTVERERVNAILLVPTMIQMLVDHPRLSDYKLDSLRKLIYGASPISEALLDRAIERLPGARFTQAYGQTEMSPAVSLLGPDYHDAQGRKLGKFRSAGRPMLGVEIRIVDQEGRELPFSSVGEITARGAGVMQGYWNRPEQTAEAIRDGWMYTGDSGYLDQDGFLFIVDRVKDMIISGGENIYSAEVENAIAQHPAVASCAVIGIPDDHWGEAVHAVIVRKPGAVDFGIDELRDHCRALIAGYKCPRSLEMRDALPLSGAGKVLKITLREPYWQQRQRRVG</sequence>
<organism evidence="3 4">
    <name type="scientific">Solimonas terrae</name>
    <dbReference type="NCBI Taxonomy" id="1396819"/>
    <lineage>
        <taxon>Bacteria</taxon>
        <taxon>Pseudomonadati</taxon>
        <taxon>Pseudomonadota</taxon>
        <taxon>Gammaproteobacteria</taxon>
        <taxon>Nevskiales</taxon>
        <taxon>Nevskiaceae</taxon>
        <taxon>Solimonas</taxon>
    </lineage>
</organism>
<dbReference type="InterPro" id="IPR025110">
    <property type="entry name" value="AMP-bd_C"/>
</dbReference>
<gene>
    <name evidence="3" type="ORF">G7Y85_00865</name>
</gene>
<dbReference type="InterPro" id="IPR042099">
    <property type="entry name" value="ANL_N_sf"/>
</dbReference>
<dbReference type="Gene3D" id="3.30.300.30">
    <property type="match status" value="1"/>
</dbReference>
<dbReference type="SUPFAM" id="SSF56801">
    <property type="entry name" value="Acetyl-CoA synthetase-like"/>
    <property type="match status" value="1"/>
</dbReference>
<dbReference type="GO" id="GO:0016878">
    <property type="term" value="F:acid-thiol ligase activity"/>
    <property type="evidence" value="ECO:0007669"/>
    <property type="project" value="UniProtKB-ARBA"/>
</dbReference>
<dbReference type="EMBL" id="JAAMOW010000001">
    <property type="protein sequence ID" value="NGY03306.1"/>
    <property type="molecule type" value="Genomic_DNA"/>
</dbReference>
<dbReference type="PANTHER" id="PTHR43767:SF1">
    <property type="entry name" value="NONRIBOSOMAL PEPTIDE SYNTHASE PES1 (EUROFUNG)-RELATED"/>
    <property type="match status" value="1"/>
</dbReference>
<dbReference type="InterPro" id="IPR000873">
    <property type="entry name" value="AMP-dep_synth/lig_dom"/>
</dbReference>
<name>A0A6M2BKP1_9GAMM</name>
<dbReference type="NCBIfam" id="NF004837">
    <property type="entry name" value="PRK06187.1"/>
    <property type="match status" value="1"/>
</dbReference>
<comment type="caution">
    <text evidence="3">The sequence shown here is derived from an EMBL/GenBank/DDBJ whole genome shotgun (WGS) entry which is preliminary data.</text>
</comment>
<evidence type="ECO:0000259" key="1">
    <source>
        <dbReference type="Pfam" id="PF00501"/>
    </source>
</evidence>
<proteinExistence type="predicted"/>
<evidence type="ECO:0000259" key="2">
    <source>
        <dbReference type="Pfam" id="PF13193"/>
    </source>
</evidence>
<accession>A0A6M2BKP1</accession>
<feature type="domain" description="AMP-binding enzyme C-terminal" evidence="2">
    <location>
        <begin position="424"/>
        <end position="500"/>
    </location>
</feature>
<dbReference type="PROSITE" id="PS00455">
    <property type="entry name" value="AMP_BINDING"/>
    <property type="match status" value="1"/>
</dbReference>
<keyword evidence="3" id="KW-0436">Ligase</keyword>
<dbReference type="Pfam" id="PF00501">
    <property type="entry name" value="AMP-binding"/>
    <property type="match status" value="1"/>
</dbReference>
<dbReference type="InterPro" id="IPR050237">
    <property type="entry name" value="ATP-dep_AMP-bd_enzyme"/>
</dbReference>
<dbReference type="InterPro" id="IPR020845">
    <property type="entry name" value="AMP-binding_CS"/>
</dbReference>
<keyword evidence="4" id="KW-1185">Reference proteome</keyword>
<dbReference type="InterPro" id="IPR045851">
    <property type="entry name" value="AMP-bd_C_sf"/>
</dbReference>
<dbReference type="RefSeq" id="WP_166250726.1">
    <property type="nucleotide sequence ID" value="NZ_JAAMOW010000001.1"/>
</dbReference>
<dbReference type="CDD" id="cd17631">
    <property type="entry name" value="FACL_FadD13-like"/>
    <property type="match status" value="1"/>
</dbReference>
<feature type="domain" description="AMP-dependent synthetase/ligase" evidence="1">
    <location>
        <begin position="9"/>
        <end position="374"/>
    </location>
</feature>
<evidence type="ECO:0000313" key="4">
    <source>
        <dbReference type="Proteomes" id="UP000472676"/>
    </source>
</evidence>
<protein>
    <submittedName>
        <fullName evidence="3">Long-chain fatty acid--CoA ligase</fullName>
    </submittedName>
</protein>
<reference evidence="3 4" key="1">
    <citation type="journal article" date="2014" name="Int. J. Syst. Evol. Microbiol.">
        <title>Solimonas terrae sp. nov., isolated from soil.</title>
        <authorList>
            <person name="Kim S.J."/>
            <person name="Moon J.Y."/>
            <person name="Weon H.Y."/>
            <person name="Ahn J.H."/>
            <person name="Chen W.M."/>
            <person name="Kwon S.W."/>
        </authorList>
    </citation>
    <scope>NUCLEOTIDE SEQUENCE [LARGE SCALE GENOMIC DNA]</scope>
    <source>
        <strain evidence="3 4">KIS83-12</strain>
    </source>
</reference>
<dbReference type="PANTHER" id="PTHR43767">
    <property type="entry name" value="LONG-CHAIN-FATTY-ACID--COA LIGASE"/>
    <property type="match status" value="1"/>
</dbReference>